<keyword evidence="15" id="KW-0503">Monooxygenase</keyword>
<keyword evidence="11" id="KW-0862">Zinc</keyword>
<evidence type="ECO:0000256" key="9">
    <source>
        <dbReference type="ARBA" id="ARBA00022771"/>
    </source>
</evidence>
<dbReference type="InterPro" id="IPR050665">
    <property type="entry name" value="Cytochrome_P450_Monooxygen"/>
</dbReference>
<dbReference type="Gene3D" id="3.30.40.10">
    <property type="entry name" value="Zinc/RING finger domain, C3HC4 (zinc finger)"/>
    <property type="match status" value="1"/>
</dbReference>
<keyword evidence="6" id="KW-0808">Transferase</keyword>
<dbReference type="OMA" id="IQCIPAD"/>
<evidence type="ECO:0000256" key="12">
    <source>
        <dbReference type="ARBA" id="ARBA00022989"/>
    </source>
</evidence>
<proteinExistence type="inferred from homology"/>
<dbReference type="SUPFAM" id="SSF57850">
    <property type="entry name" value="RING/U-box"/>
    <property type="match status" value="1"/>
</dbReference>
<keyword evidence="14 17" id="KW-0408">Iron</keyword>
<dbReference type="GO" id="GO:0004497">
    <property type="term" value="F:monooxygenase activity"/>
    <property type="evidence" value="ECO:0007669"/>
    <property type="project" value="UniProtKB-KW"/>
</dbReference>
<evidence type="ECO:0000256" key="16">
    <source>
        <dbReference type="ARBA" id="ARBA00023136"/>
    </source>
</evidence>
<reference evidence="21" key="2">
    <citation type="submission" date="2013-04" db="UniProtKB">
        <authorList>
            <consortium name="EnsemblPlants"/>
        </authorList>
    </citation>
    <scope>IDENTIFICATION</scope>
</reference>
<dbReference type="CDD" id="cd20640">
    <property type="entry name" value="CYP714"/>
    <property type="match status" value="1"/>
</dbReference>
<evidence type="ECO:0000256" key="8">
    <source>
        <dbReference type="ARBA" id="ARBA00022723"/>
    </source>
</evidence>
<evidence type="ECO:0000256" key="3">
    <source>
        <dbReference type="ARBA" id="ARBA00010617"/>
    </source>
</evidence>
<dbReference type="FunFam" id="3.30.40.10:FF:000022">
    <property type="entry name" value="E3 ubiquitin-protein ligase RING1-like"/>
    <property type="match status" value="1"/>
</dbReference>
<dbReference type="Pfam" id="PF13639">
    <property type="entry name" value="zf-RING_2"/>
    <property type="match status" value="1"/>
</dbReference>
<comment type="subcellular location">
    <subcellularLocation>
        <location evidence="2">Membrane</location>
    </subcellularLocation>
</comment>
<comment type="catalytic activity">
    <reaction evidence="1">
        <text>S-ubiquitinyl-[E2 ubiquitin-conjugating enzyme]-L-cysteine + [acceptor protein]-L-lysine = [E2 ubiquitin-conjugating enzyme]-L-cysteine + N(6)-ubiquitinyl-[acceptor protein]-L-lysine.</text>
        <dbReference type="EC" id="2.3.2.27"/>
    </reaction>
</comment>
<evidence type="ECO:0000313" key="21">
    <source>
        <dbReference type="EnsemblPlants" id="OB12G11180.1"/>
    </source>
</evidence>
<dbReference type="InterPro" id="IPR001128">
    <property type="entry name" value="Cyt_P450"/>
</dbReference>
<dbReference type="GO" id="GO:0020037">
    <property type="term" value="F:heme binding"/>
    <property type="evidence" value="ECO:0007669"/>
    <property type="project" value="InterPro"/>
</dbReference>
<protein>
    <recommendedName>
        <fullName evidence="4">RING-type E3 ubiquitin transferase</fullName>
        <ecNumber evidence="4">2.3.2.27</ecNumber>
    </recommendedName>
</protein>
<dbReference type="PROSITE" id="PS00086">
    <property type="entry name" value="CYTOCHROME_P450"/>
    <property type="match status" value="1"/>
</dbReference>
<evidence type="ECO:0000259" key="20">
    <source>
        <dbReference type="PROSITE" id="PS50089"/>
    </source>
</evidence>
<evidence type="ECO:0000256" key="19">
    <source>
        <dbReference type="SAM" id="Phobius"/>
    </source>
</evidence>
<dbReference type="PANTHER" id="PTHR24282">
    <property type="entry name" value="CYTOCHROME P450 FAMILY MEMBER"/>
    <property type="match status" value="1"/>
</dbReference>
<keyword evidence="5 17" id="KW-0349">Heme</keyword>
<evidence type="ECO:0000256" key="11">
    <source>
        <dbReference type="ARBA" id="ARBA00022833"/>
    </source>
</evidence>
<evidence type="ECO:0000256" key="18">
    <source>
        <dbReference type="PROSITE-ProRule" id="PRU00175"/>
    </source>
</evidence>
<evidence type="ECO:0000256" key="7">
    <source>
        <dbReference type="ARBA" id="ARBA00022692"/>
    </source>
</evidence>
<dbReference type="InterPro" id="IPR013083">
    <property type="entry name" value="Znf_RING/FYVE/PHD"/>
</dbReference>
<dbReference type="Proteomes" id="UP000006038">
    <property type="component" value="Chromosome 12"/>
</dbReference>
<dbReference type="InterPro" id="IPR001841">
    <property type="entry name" value="Znf_RING"/>
</dbReference>
<dbReference type="SMART" id="SM00184">
    <property type="entry name" value="RING"/>
    <property type="match status" value="1"/>
</dbReference>
<name>J3NAW0_ORYBR</name>
<feature type="domain" description="RING-type" evidence="20">
    <location>
        <begin position="373"/>
        <end position="414"/>
    </location>
</feature>
<evidence type="ECO:0000256" key="10">
    <source>
        <dbReference type="ARBA" id="ARBA00022786"/>
    </source>
</evidence>
<keyword evidence="22" id="KW-1185">Reference proteome</keyword>
<dbReference type="HOGENOM" id="CLU_004607_0_0_1"/>
<dbReference type="Gene3D" id="1.10.630.10">
    <property type="entry name" value="Cytochrome P450"/>
    <property type="match status" value="1"/>
</dbReference>
<keyword evidence="13" id="KW-0560">Oxidoreductase</keyword>
<dbReference type="InterPro" id="IPR017972">
    <property type="entry name" value="Cyt_P450_CS"/>
</dbReference>
<evidence type="ECO:0000256" key="5">
    <source>
        <dbReference type="ARBA" id="ARBA00022617"/>
    </source>
</evidence>
<dbReference type="InterPro" id="IPR036396">
    <property type="entry name" value="Cyt_P450_sf"/>
</dbReference>
<keyword evidence="7 19" id="KW-0812">Transmembrane</keyword>
<dbReference type="PROSITE" id="PS50089">
    <property type="entry name" value="ZF_RING_2"/>
    <property type="match status" value="1"/>
</dbReference>
<comment type="similarity">
    <text evidence="3">Belongs to the cytochrome P450 family.</text>
</comment>
<dbReference type="CDD" id="cd16669">
    <property type="entry name" value="RING-H2_RNF181"/>
    <property type="match status" value="1"/>
</dbReference>
<evidence type="ECO:0000256" key="4">
    <source>
        <dbReference type="ARBA" id="ARBA00012483"/>
    </source>
</evidence>
<dbReference type="AlphaFoldDB" id="J3NAW0"/>
<keyword evidence="16 19" id="KW-0472">Membrane</keyword>
<dbReference type="GO" id="GO:0008270">
    <property type="term" value="F:zinc ion binding"/>
    <property type="evidence" value="ECO:0007669"/>
    <property type="project" value="UniProtKB-KW"/>
</dbReference>
<feature type="binding site" description="axial binding residue" evidence="17">
    <location>
        <position position="975"/>
    </location>
    <ligand>
        <name>heme</name>
        <dbReference type="ChEBI" id="CHEBI:30413"/>
    </ligand>
    <ligandPart>
        <name>Fe</name>
        <dbReference type="ChEBI" id="CHEBI:18248"/>
    </ligandPart>
</feature>
<feature type="transmembrane region" description="Helical" evidence="19">
    <location>
        <begin position="493"/>
        <end position="514"/>
    </location>
</feature>
<sequence length="1028" mass="115366">MRQHLSNTISFLFISFAGLPRPPPAALLTNPTVSYLLVQFLSMSDHQRHAGNYSPVPTQPDVQCLVCTRPFALDAEVNDTFEALAICMDCKSTVLNVDDEITSTSRHMARRRRRSRTASIDSIEDAFSQEFSQLINLARQGCEGDTDSSSVVLQNVSYNSTPNHSQRWHASNDESDGPNYVDFVFGEIESTISFGDYGGDSDTSLDQHSVTARRISIQLDNDGYANTDTDIDPMNARLDQWDSDDQEDVQSEHSDFGEAVDIMIHHQQQSRDIQLSGLSEDESEDAFNWSMTVRQRANMTNLLEDMEGSQIRTAFVGNPGDYVDARQFEMLLEQFAEDNNSRRGAPPAATSFVENLPSVIISTGYQTNGDVICPVCKDPIPIRARAKQLPCTHLYHSSCILSWLGSRNTCPVCRYELPTDDAEYERSKRTATNERDMQVVDHTHLQESMDEISDEPELEVTRHMAIGAVGETISSERSVRAAEQPNRAHRRSGWFFIAAAPVVSLVSLALVLCFTNPPRIGRRQPYCRSPSATVFYLCNILWLRPVKIRKILRKQGIRGPKPTLLYGNTREMKRIQQELKVSQKQGTNNYISTLFPHLFLWRETYGPVFLYSTGAMEILQVSHPDMVKDLGRWTPSELGKPTYLKKSRKALFGGGLFTVNGDEWAYQRKIIAPEFFVEKIKGMIQLIEDATGPVLEAWECMIDDSGGCREIVVDDYLRNLSADVIARACFGSSFTKGEEIFCKLRQLQKAIAQQDAFVGLSALWKYLPTKSNQEIRTLDEQVRLLILEVAKEHRHHQDPHNGLLSAIIDGAQDGRSAAEAEDFIVGNCKTIYFGGHESTAVTAIWCLMLLATHPEWQERARAEAMEVCRGRTPLDGDALRRLKIVTMVIQETLRLYPPASMMMREALTDDVRLGDVDVPRSTIVQVPRLMLHLDKDAWGADADEFRPERVANGVAAAACRAAHMYVPFGHGPRTCIGQNLAMVELKVVLARLLSKFAFSPSPTYRHSPAFRLTIEPGFGLPLMVARLP</sequence>
<evidence type="ECO:0000256" key="2">
    <source>
        <dbReference type="ARBA" id="ARBA00004370"/>
    </source>
</evidence>
<evidence type="ECO:0000256" key="6">
    <source>
        <dbReference type="ARBA" id="ARBA00022679"/>
    </source>
</evidence>
<accession>J3NAW0</accession>
<evidence type="ECO:0000256" key="15">
    <source>
        <dbReference type="ARBA" id="ARBA00023033"/>
    </source>
</evidence>
<evidence type="ECO:0000313" key="22">
    <source>
        <dbReference type="Proteomes" id="UP000006038"/>
    </source>
</evidence>
<dbReference type="GO" id="GO:0016705">
    <property type="term" value="F:oxidoreductase activity, acting on paired donors, with incorporation or reduction of molecular oxygen"/>
    <property type="evidence" value="ECO:0007669"/>
    <property type="project" value="InterPro"/>
</dbReference>
<evidence type="ECO:0000256" key="17">
    <source>
        <dbReference type="PIRSR" id="PIRSR602401-1"/>
    </source>
</evidence>
<dbReference type="Pfam" id="PF00067">
    <property type="entry name" value="p450"/>
    <property type="match status" value="1"/>
</dbReference>
<evidence type="ECO:0000256" key="1">
    <source>
        <dbReference type="ARBA" id="ARBA00000900"/>
    </source>
</evidence>
<keyword evidence="12 19" id="KW-1133">Transmembrane helix</keyword>
<keyword evidence="9 18" id="KW-0863">Zinc-finger</keyword>
<dbReference type="EnsemblPlants" id="OB12G11180.1">
    <property type="protein sequence ID" value="OB12G11180.1"/>
    <property type="gene ID" value="OB12G11180"/>
</dbReference>
<dbReference type="PRINTS" id="PR00463">
    <property type="entry name" value="EP450I"/>
</dbReference>
<dbReference type="eggNOG" id="KOG0157">
    <property type="taxonomic scope" value="Eukaryota"/>
</dbReference>
<keyword evidence="10" id="KW-0833">Ubl conjugation pathway</keyword>
<dbReference type="PRINTS" id="PR00385">
    <property type="entry name" value="P450"/>
</dbReference>
<evidence type="ECO:0000256" key="13">
    <source>
        <dbReference type="ARBA" id="ARBA00023002"/>
    </source>
</evidence>
<keyword evidence="8 17" id="KW-0479">Metal-binding</keyword>
<dbReference type="GO" id="GO:0016020">
    <property type="term" value="C:membrane"/>
    <property type="evidence" value="ECO:0007669"/>
    <property type="project" value="UniProtKB-SubCell"/>
</dbReference>
<dbReference type="Gramene" id="OB12G11180.1">
    <property type="protein sequence ID" value="OB12G11180.1"/>
    <property type="gene ID" value="OB12G11180"/>
</dbReference>
<feature type="transmembrane region" description="Helical" evidence="19">
    <location>
        <begin position="526"/>
        <end position="543"/>
    </location>
</feature>
<dbReference type="SUPFAM" id="SSF48264">
    <property type="entry name" value="Cytochrome P450"/>
    <property type="match status" value="1"/>
</dbReference>
<evidence type="ECO:0000256" key="14">
    <source>
        <dbReference type="ARBA" id="ARBA00023004"/>
    </source>
</evidence>
<comment type="cofactor">
    <cofactor evidence="17">
        <name>heme</name>
        <dbReference type="ChEBI" id="CHEBI:30413"/>
    </cofactor>
</comment>
<reference evidence="21" key="1">
    <citation type="journal article" date="2013" name="Nat. Commun.">
        <title>Whole-genome sequencing of Oryza brachyantha reveals mechanisms underlying Oryza genome evolution.</title>
        <authorList>
            <person name="Chen J."/>
            <person name="Huang Q."/>
            <person name="Gao D."/>
            <person name="Wang J."/>
            <person name="Lang Y."/>
            <person name="Liu T."/>
            <person name="Li B."/>
            <person name="Bai Z."/>
            <person name="Luis Goicoechea J."/>
            <person name="Liang C."/>
            <person name="Chen C."/>
            <person name="Zhang W."/>
            <person name="Sun S."/>
            <person name="Liao Y."/>
            <person name="Zhang X."/>
            <person name="Yang L."/>
            <person name="Song C."/>
            <person name="Wang M."/>
            <person name="Shi J."/>
            <person name="Liu G."/>
            <person name="Liu J."/>
            <person name="Zhou H."/>
            <person name="Zhou W."/>
            <person name="Yu Q."/>
            <person name="An N."/>
            <person name="Chen Y."/>
            <person name="Cai Q."/>
            <person name="Wang B."/>
            <person name="Liu B."/>
            <person name="Min J."/>
            <person name="Huang Y."/>
            <person name="Wu H."/>
            <person name="Li Z."/>
            <person name="Zhang Y."/>
            <person name="Yin Y."/>
            <person name="Song W."/>
            <person name="Jiang J."/>
            <person name="Jackson S.A."/>
            <person name="Wing R.A."/>
            <person name="Wang J."/>
            <person name="Chen M."/>
        </authorList>
    </citation>
    <scope>NUCLEOTIDE SEQUENCE [LARGE SCALE GENOMIC DNA]</scope>
    <source>
        <strain evidence="21">cv. IRGC 101232</strain>
    </source>
</reference>
<dbReference type="GO" id="GO:0061630">
    <property type="term" value="F:ubiquitin protein ligase activity"/>
    <property type="evidence" value="ECO:0007669"/>
    <property type="project" value="UniProtKB-EC"/>
</dbReference>
<dbReference type="PANTHER" id="PTHR24282:SF141">
    <property type="entry name" value="CYTOCHROME P450 714C3"/>
    <property type="match status" value="1"/>
</dbReference>
<dbReference type="eggNOG" id="KOG0800">
    <property type="taxonomic scope" value="Eukaryota"/>
</dbReference>
<dbReference type="EC" id="2.3.2.27" evidence="4"/>
<dbReference type="GO" id="GO:0006629">
    <property type="term" value="P:lipid metabolic process"/>
    <property type="evidence" value="ECO:0007669"/>
    <property type="project" value="UniProtKB-ARBA"/>
</dbReference>
<organism evidence="21">
    <name type="scientific">Oryza brachyantha</name>
    <name type="common">malo sina</name>
    <dbReference type="NCBI Taxonomy" id="4533"/>
    <lineage>
        <taxon>Eukaryota</taxon>
        <taxon>Viridiplantae</taxon>
        <taxon>Streptophyta</taxon>
        <taxon>Embryophyta</taxon>
        <taxon>Tracheophyta</taxon>
        <taxon>Spermatophyta</taxon>
        <taxon>Magnoliopsida</taxon>
        <taxon>Liliopsida</taxon>
        <taxon>Poales</taxon>
        <taxon>Poaceae</taxon>
        <taxon>BOP clade</taxon>
        <taxon>Oryzoideae</taxon>
        <taxon>Oryzeae</taxon>
        <taxon>Oryzinae</taxon>
        <taxon>Oryza</taxon>
    </lineage>
</organism>
<dbReference type="STRING" id="4533.J3NAW0"/>
<dbReference type="InterPro" id="IPR002401">
    <property type="entry name" value="Cyt_P450_E_grp-I"/>
</dbReference>
<dbReference type="GO" id="GO:0005506">
    <property type="term" value="F:iron ion binding"/>
    <property type="evidence" value="ECO:0007669"/>
    <property type="project" value="InterPro"/>
</dbReference>